<feature type="transmembrane region" description="Helical" evidence="8">
    <location>
        <begin position="747"/>
        <end position="767"/>
    </location>
</feature>
<sequence length="1184" mass="129673">MAPPELSGSAASSTTGTPAGYGRACTACQRAKCKCILRPSGQDCERCHRLGKPCQPMATSRKRVAKKSTSSRTAQLEEKLEDLVTILRASQPSNGHLHSAGPGDSSPLMNSSNMGHLTSRLESLATAAASSSSSESYPRPYPVPHNYDSRSTANTHPNTSPSSIGEDPSASFDPTPEEAEMHLAKFQQWLKNFPCMILPQDVTAATLRKEKPFLWLCIMNITSMCVEQQMKMKDQVRQEIATRIIINHERSMDCLQGLICYISWAATTSSPGRPFIITFCQMAVLLAYDLGLTKAPVEEQYFTICFKMWGGRPPPPRLRTQEERRAVVSLWFLTSVMSSFVGKMDPLQWTPHMTDCLEALERDKLWPSDELLAAFVRYQLVADEAQKLLVRDVMGESSSAPTYVFRKSLLAKLQAVRDGLPANMPITPVLQAHSLATEIQINSVGLFMQNIPVNQRIESMYSCLQAIRSWYDVFFGITPEEAPGAPFAIYIQLSQVQIALYRLTTSEDPAWDKEFVRNTADLLVLLDQVVEFFTRLDSVYKMKTSPGEETVFVMGAKIMNNIRISWEPTLSRHLRNASSIPTNQGAGPPIPTPPPPSTAQASMDMGNINMIDFGDVTWMGDTERNEPHPISGDDEKTESRSNTPTLNEPNQDEKPKKSEDGDGELTTEEEETEWISGWKLASMMISLTLAAFLMLLDMSIISTAVPRITSDFHSLPDIGWYASAYNLASAALQPLTGKIYMYFNTRWTFLALFFVFEVGSLICGVAQSSAMLIIGRAVAGIGSSGIQNGALTMIAKAVPIHRRPSLVGIIMGFAQLGLISGPLIGGAFTQYTTWRWCFYINLPIGAICAVLILFVHMPDHRANRDESAMQILKTKLDFTGFVLFCPSIVMLLLALQWGGLEYPWDSATVIGLFCGGGVLFIIFIYWEHRVGSEAMIPLPIVRTREVWASCLSQSFLFSTVMVASYYFPVYFQSAKNASPFTSGVNLLPSILSVIFAAVASGALAQRVGYYLPFATASGVLSSIGFGLASSMGPYASTATWAGYQILLGLGRGLGLQMPIIAIQANTSADVTPIAMAILTFSQTFGSAIFITAANVIFTHELRNELVARLPDINADMIIDAGAGAVSEVVSGADLPQVLWSYSRGVRATFLLAVGTSCAMVLSSFGMGWKDIRKKPDPSPVPDEA</sequence>
<feature type="region of interest" description="Disordered" evidence="7">
    <location>
        <begin position="57"/>
        <end position="77"/>
    </location>
</feature>
<evidence type="ECO:0000313" key="11">
    <source>
        <dbReference type="Proteomes" id="UP000251714"/>
    </source>
</evidence>
<dbReference type="AlphaFoldDB" id="A0A365N6H9"/>
<feature type="transmembrane region" description="Helical" evidence="8">
    <location>
        <begin position="876"/>
        <end position="895"/>
    </location>
</feature>
<feature type="region of interest" description="Disordered" evidence="7">
    <location>
        <begin position="91"/>
        <end position="175"/>
    </location>
</feature>
<keyword evidence="6" id="KW-0325">Glycoprotein</keyword>
<feature type="region of interest" description="Disordered" evidence="7">
    <location>
        <begin position="577"/>
        <end position="603"/>
    </location>
</feature>
<dbReference type="Pfam" id="PF07690">
    <property type="entry name" value="MFS_1"/>
    <property type="match status" value="1"/>
</dbReference>
<feature type="transmembrane region" description="Helical" evidence="8">
    <location>
        <begin position="1009"/>
        <end position="1028"/>
    </location>
</feature>
<keyword evidence="5 8" id="KW-0472">Membrane</keyword>
<feature type="compositionally biased region" description="Pro residues" evidence="7">
    <location>
        <begin position="588"/>
        <end position="597"/>
    </location>
</feature>
<dbReference type="InterPro" id="IPR020846">
    <property type="entry name" value="MFS_dom"/>
</dbReference>
<feature type="transmembrane region" description="Helical" evidence="8">
    <location>
        <begin position="986"/>
        <end position="1004"/>
    </location>
</feature>
<feature type="transmembrane region" description="Helical" evidence="8">
    <location>
        <begin position="833"/>
        <end position="855"/>
    </location>
</feature>
<dbReference type="PANTHER" id="PTHR23501">
    <property type="entry name" value="MAJOR FACILITATOR SUPERFAMILY"/>
    <property type="match status" value="1"/>
</dbReference>
<evidence type="ECO:0000256" key="1">
    <source>
        <dbReference type="ARBA" id="ARBA00004141"/>
    </source>
</evidence>
<gene>
    <name evidence="10" type="ORF">FPRO05_12038</name>
</gene>
<feature type="transmembrane region" description="Helical" evidence="8">
    <location>
        <begin position="1040"/>
        <end position="1061"/>
    </location>
</feature>
<name>A0A365N6H9_GIBIN</name>
<dbReference type="GO" id="GO:0022857">
    <property type="term" value="F:transmembrane transporter activity"/>
    <property type="evidence" value="ECO:0007669"/>
    <property type="project" value="InterPro"/>
</dbReference>
<keyword evidence="3 8" id="KW-0812">Transmembrane</keyword>
<evidence type="ECO:0000256" key="7">
    <source>
        <dbReference type="SAM" id="MobiDB-lite"/>
    </source>
</evidence>
<evidence type="ECO:0000256" key="4">
    <source>
        <dbReference type="ARBA" id="ARBA00022989"/>
    </source>
</evidence>
<dbReference type="Gene3D" id="1.20.1720.10">
    <property type="entry name" value="Multidrug resistance protein D"/>
    <property type="match status" value="1"/>
</dbReference>
<dbReference type="GO" id="GO:0000981">
    <property type="term" value="F:DNA-binding transcription factor activity, RNA polymerase II-specific"/>
    <property type="evidence" value="ECO:0007669"/>
    <property type="project" value="InterPro"/>
</dbReference>
<dbReference type="SUPFAM" id="SSF103473">
    <property type="entry name" value="MFS general substrate transporter"/>
    <property type="match status" value="1"/>
</dbReference>
<dbReference type="FunFam" id="1.20.1720.10:FF:000012">
    <property type="entry name" value="MFS toxin efflux pump (AflT)"/>
    <property type="match status" value="1"/>
</dbReference>
<feature type="compositionally biased region" description="Polar residues" evidence="7">
    <location>
        <begin position="107"/>
        <end position="116"/>
    </location>
</feature>
<dbReference type="Proteomes" id="UP000251714">
    <property type="component" value="Unassembled WGS sequence"/>
</dbReference>
<feature type="transmembrane region" description="Helical" evidence="8">
    <location>
        <begin position="1073"/>
        <end position="1097"/>
    </location>
</feature>
<evidence type="ECO:0000259" key="9">
    <source>
        <dbReference type="PROSITE" id="PS50850"/>
    </source>
</evidence>
<feature type="transmembrane region" description="Helical" evidence="8">
    <location>
        <begin position="1147"/>
        <end position="1168"/>
    </location>
</feature>
<comment type="caution">
    <text evidence="10">The sequence shown here is derived from an EMBL/GenBank/DDBJ whole genome shotgun (WGS) entry which is preliminary data.</text>
</comment>
<proteinExistence type="inferred from homology"/>
<protein>
    <recommendedName>
        <fullName evidence="9">Major facilitator superfamily (MFS) profile domain-containing protein</fullName>
    </recommendedName>
</protein>
<dbReference type="InterPro" id="IPR011701">
    <property type="entry name" value="MFS"/>
</dbReference>
<feature type="transmembrane region" description="Helical" evidence="8">
    <location>
        <begin position="684"/>
        <end position="706"/>
    </location>
</feature>
<evidence type="ECO:0000256" key="6">
    <source>
        <dbReference type="ARBA" id="ARBA00023180"/>
    </source>
</evidence>
<evidence type="ECO:0000256" key="3">
    <source>
        <dbReference type="ARBA" id="ARBA00022692"/>
    </source>
</evidence>
<feature type="transmembrane region" description="Helical" evidence="8">
    <location>
        <begin position="946"/>
        <end position="966"/>
    </location>
</feature>
<comment type="similarity">
    <text evidence="2">Belongs to the major facilitator superfamily. TCR/Tet family.</text>
</comment>
<reference evidence="10 11" key="1">
    <citation type="submission" date="2017-12" db="EMBL/GenBank/DDBJ databases">
        <title>Genome sequence of the mycotoxigenic crop pathogen Fusarium proliferatum, strain ITEM 2341 from Date Palm.</title>
        <authorList>
            <person name="Almiman B.F."/>
            <person name="Shittu T.A."/>
            <person name="Muthumeenakshi S."/>
            <person name="Baroncelli R."/>
            <person name="Sreenivasaprasada S."/>
        </authorList>
    </citation>
    <scope>NUCLEOTIDE SEQUENCE [LARGE SCALE GENOMIC DNA]</scope>
    <source>
        <strain evidence="10 11">ITEM 2341</strain>
    </source>
</reference>
<dbReference type="EMBL" id="PKMI01000019">
    <property type="protein sequence ID" value="RBA16188.1"/>
    <property type="molecule type" value="Genomic_DNA"/>
</dbReference>
<dbReference type="Gene3D" id="4.10.240.10">
    <property type="entry name" value="Zn(2)-C6 fungal-type DNA-binding domain"/>
    <property type="match status" value="1"/>
</dbReference>
<feature type="compositionally biased region" description="Basic and acidic residues" evidence="7">
    <location>
        <begin position="651"/>
        <end position="660"/>
    </location>
</feature>
<dbReference type="CDD" id="cd12148">
    <property type="entry name" value="fungal_TF_MHR"/>
    <property type="match status" value="1"/>
</dbReference>
<feature type="compositionally biased region" description="Low complexity" evidence="7">
    <location>
        <begin position="118"/>
        <end position="138"/>
    </location>
</feature>
<evidence type="ECO:0000313" key="10">
    <source>
        <dbReference type="EMBL" id="RBA16188.1"/>
    </source>
</evidence>
<feature type="transmembrane region" description="Helical" evidence="8">
    <location>
        <begin position="806"/>
        <end position="827"/>
    </location>
</feature>
<feature type="compositionally biased region" description="Low complexity" evidence="7">
    <location>
        <begin position="7"/>
        <end position="20"/>
    </location>
</feature>
<comment type="subcellular location">
    <subcellularLocation>
        <location evidence="1">Membrane</location>
        <topology evidence="1">Multi-pass membrane protein</topology>
    </subcellularLocation>
</comment>
<dbReference type="PROSITE" id="PS50850">
    <property type="entry name" value="MFS"/>
    <property type="match status" value="1"/>
</dbReference>
<organism evidence="10 11">
    <name type="scientific">Gibberella intermedia</name>
    <name type="common">Bulb rot disease fungus</name>
    <name type="synonym">Fusarium proliferatum</name>
    <dbReference type="NCBI Taxonomy" id="948311"/>
    <lineage>
        <taxon>Eukaryota</taxon>
        <taxon>Fungi</taxon>
        <taxon>Dikarya</taxon>
        <taxon>Ascomycota</taxon>
        <taxon>Pezizomycotina</taxon>
        <taxon>Sordariomycetes</taxon>
        <taxon>Hypocreomycetidae</taxon>
        <taxon>Hypocreales</taxon>
        <taxon>Nectriaceae</taxon>
        <taxon>Fusarium</taxon>
        <taxon>Fusarium fujikuroi species complex</taxon>
    </lineage>
</organism>
<feature type="transmembrane region" description="Helical" evidence="8">
    <location>
        <begin position="907"/>
        <end position="926"/>
    </location>
</feature>
<feature type="compositionally biased region" description="Basic and acidic residues" evidence="7">
    <location>
        <begin position="621"/>
        <end position="639"/>
    </location>
</feature>
<dbReference type="PANTHER" id="PTHR23501:SF193">
    <property type="entry name" value="MULTIDRUG TRANSPORTER, PUTATIVE (AFU_ORTHOLOGUE AFUA_8G00940)-RELATED"/>
    <property type="match status" value="1"/>
</dbReference>
<dbReference type="InterPro" id="IPR036259">
    <property type="entry name" value="MFS_trans_sf"/>
</dbReference>
<evidence type="ECO:0000256" key="8">
    <source>
        <dbReference type="SAM" id="Phobius"/>
    </source>
</evidence>
<dbReference type="GO" id="GO:0005886">
    <property type="term" value="C:plasma membrane"/>
    <property type="evidence" value="ECO:0007669"/>
    <property type="project" value="TreeGrafter"/>
</dbReference>
<dbReference type="InterPro" id="IPR036864">
    <property type="entry name" value="Zn2-C6_fun-type_DNA-bd_sf"/>
</dbReference>
<dbReference type="GO" id="GO:0008270">
    <property type="term" value="F:zinc ion binding"/>
    <property type="evidence" value="ECO:0007669"/>
    <property type="project" value="InterPro"/>
</dbReference>
<feature type="transmembrane region" description="Helical" evidence="8">
    <location>
        <begin position="773"/>
        <end position="794"/>
    </location>
</feature>
<dbReference type="Gene3D" id="1.20.1250.20">
    <property type="entry name" value="MFS general substrate transporter like domains"/>
    <property type="match status" value="1"/>
</dbReference>
<feature type="compositionally biased region" description="Polar residues" evidence="7">
    <location>
        <begin position="149"/>
        <end position="163"/>
    </location>
</feature>
<feature type="region of interest" description="Disordered" evidence="7">
    <location>
        <begin position="1"/>
        <end position="20"/>
    </location>
</feature>
<evidence type="ECO:0000256" key="5">
    <source>
        <dbReference type="ARBA" id="ARBA00023136"/>
    </source>
</evidence>
<keyword evidence="4 8" id="KW-1133">Transmembrane helix</keyword>
<feature type="compositionally biased region" description="Polar residues" evidence="7">
    <location>
        <begin position="640"/>
        <end position="649"/>
    </location>
</feature>
<feature type="region of interest" description="Disordered" evidence="7">
    <location>
        <begin position="618"/>
        <end position="671"/>
    </location>
</feature>
<feature type="domain" description="Major facilitator superfamily (MFS) profile" evidence="9">
    <location>
        <begin position="683"/>
        <end position="1138"/>
    </location>
</feature>
<dbReference type="CDD" id="cd17502">
    <property type="entry name" value="MFS_Azr1_MDR_like"/>
    <property type="match status" value="1"/>
</dbReference>
<accession>A0A365N6H9</accession>
<feature type="compositionally biased region" description="Acidic residues" evidence="7">
    <location>
        <begin position="661"/>
        <end position="671"/>
    </location>
</feature>
<evidence type="ECO:0000256" key="2">
    <source>
        <dbReference type="ARBA" id="ARBA00007520"/>
    </source>
</evidence>